<evidence type="ECO:0000256" key="4">
    <source>
        <dbReference type="ARBA" id="ARBA00022722"/>
    </source>
</evidence>
<dbReference type="PANTHER" id="PTHR11207:SF0">
    <property type="entry name" value="RIBONUCLEASE 3"/>
    <property type="match status" value="1"/>
</dbReference>
<keyword evidence="8" id="KW-0819">tRNA processing</keyword>
<feature type="active site" evidence="8">
    <location>
        <position position="114"/>
    </location>
</feature>
<evidence type="ECO:0000256" key="1">
    <source>
        <dbReference type="ARBA" id="ARBA00000109"/>
    </source>
</evidence>
<gene>
    <name evidence="8" type="primary">rnc</name>
    <name evidence="11" type="ORF">GCM10025770_27930</name>
</gene>
<dbReference type="PANTHER" id="PTHR11207">
    <property type="entry name" value="RIBONUCLEASE III"/>
    <property type="match status" value="1"/>
</dbReference>
<dbReference type="InterPro" id="IPR036389">
    <property type="entry name" value="RNase_III_sf"/>
</dbReference>
<keyword evidence="8" id="KW-0699">rRNA-binding</keyword>
<dbReference type="CDD" id="cd10845">
    <property type="entry name" value="DSRM_RNAse_III_family"/>
    <property type="match status" value="1"/>
</dbReference>
<organism evidence="11 12">
    <name type="scientific">Viridibacterium curvum</name>
    <dbReference type="NCBI Taxonomy" id="1101404"/>
    <lineage>
        <taxon>Bacteria</taxon>
        <taxon>Pseudomonadati</taxon>
        <taxon>Pseudomonadota</taxon>
        <taxon>Betaproteobacteria</taxon>
        <taxon>Rhodocyclales</taxon>
        <taxon>Rhodocyclaceae</taxon>
        <taxon>Viridibacterium</taxon>
    </lineage>
</organism>
<dbReference type="SUPFAM" id="SSF54768">
    <property type="entry name" value="dsRNA-binding domain-like"/>
    <property type="match status" value="1"/>
</dbReference>
<keyword evidence="8" id="KW-0963">Cytoplasm</keyword>
<dbReference type="Gene3D" id="1.10.1520.10">
    <property type="entry name" value="Ribonuclease III domain"/>
    <property type="match status" value="1"/>
</dbReference>
<feature type="binding site" evidence="8">
    <location>
        <position position="111"/>
    </location>
    <ligand>
        <name>Mg(2+)</name>
        <dbReference type="ChEBI" id="CHEBI:18420"/>
    </ligand>
</feature>
<evidence type="ECO:0000256" key="3">
    <source>
        <dbReference type="ARBA" id="ARBA00022664"/>
    </source>
</evidence>
<feature type="binding site" evidence="8">
    <location>
        <position position="114"/>
    </location>
    <ligand>
        <name>Mg(2+)</name>
        <dbReference type="ChEBI" id="CHEBI:18420"/>
    </ligand>
</feature>
<dbReference type="RefSeq" id="WP_345533707.1">
    <property type="nucleotide sequence ID" value="NZ_BAABLD010000010.1"/>
</dbReference>
<dbReference type="EMBL" id="BAABLD010000010">
    <property type="protein sequence ID" value="GAA5168241.1"/>
    <property type="molecule type" value="Genomic_DNA"/>
</dbReference>
<dbReference type="SMART" id="SM00535">
    <property type="entry name" value="RIBOc"/>
    <property type="match status" value="1"/>
</dbReference>
<dbReference type="EC" id="3.1.26.3" evidence="8"/>
<sequence length="223" mass="24476">MSLDALQRGIAYHFKEARLLQQALTHRSFSADHYERLEFLGDSVLNMVIATQLYARFAQLREGELSRLRAQLVRQDALHGIAIGLGLGALLRLGEGELRSGGDRRPSILADATEALIGAVFLDGGFGAAEQLVVQLYMPLLEGLDPQRSLKDPKTALQELLQARRLPLPNYELVETRGEAHQQEFEMACVIPSLNIHTRGSGNSRRIAEQAAAQQALAQIGTA</sequence>
<comment type="cofactor">
    <cofactor evidence="8">
        <name>Mg(2+)</name>
        <dbReference type="ChEBI" id="CHEBI:18420"/>
    </cofactor>
</comment>
<keyword evidence="3 8" id="KW-0507">mRNA processing</keyword>
<dbReference type="Pfam" id="PF14622">
    <property type="entry name" value="Ribonucleas_3_3"/>
    <property type="match status" value="1"/>
</dbReference>
<dbReference type="Pfam" id="PF00035">
    <property type="entry name" value="dsrm"/>
    <property type="match status" value="1"/>
</dbReference>
<feature type="domain" description="DRBM" evidence="9">
    <location>
        <begin position="152"/>
        <end position="222"/>
    </location>
</feature>
<evidence type="ECO:0000313" key="11">
    <source>
        <dbReference type="EMBL" id="GAA5168241.1"/>
    </source>
</evidence>
<dbReference type="InterPro" id="IPR000999">
    <property type="entry name" value="RNase_III_dom"/>
</dbReference>
<evidence type="ECO:0000256" key="8">
    <source>
        <dbReference type="HAMAP-Rule" id="MF_00104"/>
    </source>
</evidence>
<evidence type="ECO:0000259" key="9">
    <source>
        <dbReference type="PROSITE" id="PS50137"/>
    </source>
</evidence>
<dbReference type="InterPro" id="IPR011907">
    <property type="entry name" value="RNase_III"/>
</dbReference>
<comment type="function">
    <text evidence="8">Digests double-stranded RNA. Involved in the processing of primary rRNA transcript to yield the immediate precursors to the large and small rRNAs (23S and 16S). Processes some mRNAs, and tRNAs when they are encoded in the rRNA operon. Processes pre-crRNA and tracrRNA of type II CRISPR loci if present in the organism.</text>
</comment>
<feature type="domain" description="RNase III" evidence="10">
    <location>
        <begin position="3"/>
        <end position="125"/>
    </location>
</feature>
<dbReference type="SUPFAM" id="SSF69065">
    <property type="entry name" value="RNase III domain-like"/>
    <property type="match status" value="1"/>
</dbReference>
<evidence type="ECO:0000259" key="10">
    <source>
        <dbReference type="PROSITE" id="PS50142"/>
    </source>
</evidence>
<keyword evidence="6 8" id="KW-0378">Hydrolase</keyword>
<feature type="binding site" evidence="8">
    <location>
        <position position="38"/>
    </location>
    <ligand>
        <name>Mg(2+)</name>
        <dbReference type="ChEBI" id="CHEBI:18420"/>
    </ligand>
</feature>
<evidence type="ECO:0000256" key="7">
    <source>
        <dbReference type="ARBA" id="ARBA00022884"/>
    </source>
</evidence>
<dbReference type="PROSITE" id="PS50142">
    <property type="entry name" value="RNASE_3_2"/>
    <property type="match status" value="1"/>
</dbReference>
<evidence type="ECO:0000256" key="5">
    <source>
        <dbReference type="ARBA" id="ARBA00022759"/>
    </source>
</evidence>
<keyword evidence="12" id="KW-1185">Reference proteome</keyword>
<proteinExistence type="inferred from homology"/>
<feature type="active site" evidence="8">
    <location>
        <position position="42"/>
    </location>
</feature>
<keyword evidence="8" id="KW-0460">Magnesium</keyword>
<comment type="subunit">
    <text evidence="8">Homodimer.</text>
</comment>
<dbReference type="HAMAP" id="MF_00104">
    <property type="entry name" value="RNase_III"/>
    <property type="match status" value="1"/>
</dbReference>
<comment type="similarity">
    <text evidence="2">Belongs to the ribonuclease III family.</text>
</comment>
<keyword evidence="8" id="KW-0479">Metal-binding</keyword>
<evidence type="ECO:0000256" key="6">
    <source>
        <dbReference type="ARBA" id="ARBA00022801"/>
    </source>
</evidence>
<dbReference type="Gene3D" id="3.30.160.20">
    <property type="match status" value="1"/>
</dbReference>
<evidence type="ECO:0000256" key="2">
    <source>
        <dbReference type="ARBA" id="ARBA00010183"/>
    </source>
</evidence>
<name>A0ABP9QWJ5_9RHOO</name>
<keyword evidence="8" id="KW-0698">rRNA processing</keyword>
<dbReference type="NCBIfam" id="TIGR02191">
    <property type="entry name" value="RNaseIII"/>
    <property type="match status" value="1"/>
</dbReference>
<dbReference type="Proteomes" id="UP001500547">
    <property type="component" value="Unassembled WGS sequence"/>
</dbReference>
<keyword evidence="5 8" id="KW-0255">Endonuclease</keyword>
<accession>A0ABP9QWJ5</accession>
<dbReference type="InterPro" id="IPR014720">
    <property type="entry name" value="dsRBD_dom"/>
</dbReference>
<dbReference type="SMART" id="SM00358">
    <property type="entry name" value="DSRM"/>
    <property type="match status" value="1"/>
</dbReference>
<comment type="subcellular location">
    <subcellularLocation>
        <location evidence="8">Cytoplasm</location>
    </subcellularLocation>
</comment>
<comment type="caution">
    <text evidence="11">The sequence shown here is derived from an EMBL/GenBank/DDBJ whole genome shotgun (WGS) entry which is preliminary data.</text>
</comment>
<dbReference type="PROSITE" id="PS50137">
    <property type="entry name" value="DS_RBD"/>
    <property type="match status" value="1"/>
</dbReference>
<reference evidence="12" key="1">
    <citation type="journal article" date="2019" name="Int. J. Syst. Evol. Microbiol.">
        <title>The Global Catalogue of Microorganisms (GCM) 10K type strain sequencing project: providing services to taxonomists for standard genome sequencing and annotation.</title>
        <authorList>
            <consortium name="The Broad Institute Genomics Platform"/>
            <consortium name="The Broad Institute Genome Sequencing Center for Infectious Disease"/>
            <person name="Wu L."/>
            <person name="Ma J."/>
        </authorList>
    </citation>
    <scope>NUCLEOTIDE SEQUENCE [LARGE SCALE GENOMIC DNA]</scope>
    <source>
        <strain evidence="12">JCM 18715</strain>
    </source>
</reference>
<protein>
    <recommendedName>
        <fullName evidence="8">Ribonuclease 3</fullName>
        <ecNumber evidence="8">3.1.26.3</ecNumber>
    </recommendedName>
    <alternativeName>
        <fullName evidence="8">Ribonuclease III</fullName>
        <shortName evidence="8">RNase III</shortName>
    </alternativeName>
</protein>
<comment type="catalytic activity">
    <reaction evidence="1 8">
        <text>Endonucleolytic cleavage to 5'-phosphomonoester.</text>
        <dbReference type="EC" id="3.1.26.3"/>
    </reaction>
</comment>
<evidence type="ECO:0000313" key="12">
    <source>
        <dbReference type="Proteomes" id="UP001500547"/>
    </source>
</evidence>
<keyword evidence="7 8" id="KW-0694">RNA-binding</keyword>
<keyword evidence="4 8" id="KW-0540">Nuclease</keyword>
<dbReference type="PROSITE" id="PS00517">
    <property type="entry name" value="RNASE_3_1"/>
    <property type="match status" value="1"/>
</dbReference>
<dbReference type="CDD" id="cd00593">
    <property type="entry name" value="RIBOc"/>
    <property type="match status" value="1"/>
</dbReference>